<name>X0WU75_9ZZZZ</name>
<accession>X0WU75</accession>
<comment type="caution">
    <text evidence="1">The sequence shown here is derived from an EMBL/GenBank/DDBJ whole genome shotgun (WGS) entry which is preliminary data.</text>
</comment>
<feature type="non-terminal residue" evidence="1">
    <location>
        <position position="1"/>
    </location>
</feature>
<dbReference type="EMBL" id="BARS01040295">
    <property type="protein sequence ID" value="GAG34200.1"/>
    <property type="molecule type" value="Genomic_DNA"/>
</dbReference>
<organism evidence="1">
    <name type="scientific">marine sediment metagenome</name>
    <dbReference type="NCBI Taxonomy" id="412755"/>
    <lineage>
        <taxon>unclassified sequences</taxon>
        <taxon>metagenomes</taxon>
        <taxon>ecological metagenomes</taxon>
    </lineage>
</organism>
<reference evidence="1" key="1">
    <citation type="journal article" date="2014" name="Front. Microbiol.">
        <title>High frequency of phylogenetically diverse reductive dehalogenase-homologous genes in deep subseafloor sedimentary metagenomes.</title>
        <authorList>
            <person name="Kawai M."/>
            <person name="Futagami T."/>
            <person name="Toyoda A."/>
            <person name="Takaki Y."/>
            <person name="Nishi S."/>
            <person name="Hori S."/>
            <person name="Arai W."/>
            <person name="Tsubouchi T."/>
            <person name="Morono Y."/>
            <person name="Uchiyama I."/>
            <person name="Ito T."/>
            <person name="Fujiyama A."/>
            <person name="Inagaki F."/>
            <person name="Takami H."/>
        </authorList>
    </citation>
    <scope>NUCLEOTIDE SEQUENCE</scope>
    <source>
        <strain evidence="1">Expedition CK06-06</strain>
    </source>
</reference>
<protein>
    <submittedName>
        <fullName evidence="1">Uncharacterized protein</fullName>
    </submittedName>
</protein>
<sequence length="77" mass="8982">PYNFGRRGGQVIPPYVGRDAEGRGVRIKDGENIRLLLYFTKEGNSRFAFLSWVPDKVSGRMLVREESEVLLLWEKRR</sequence>
<evidence type="ECO:0000313" key="1">
    <source>
        <dbReference type="EMBL" id="GAG34200.1"/>
    </source>
</evidence>
<gene>
    <name evidence="1" type="ORF">S01H1_61457</name>
</gene>
<dbReference type="AlphaFoldDB" id="X0WU75"/>
<proteinExistence type="predicted"/>